<dbReference type="AlphaFoldDB" id="A0A0A9A118"/>
<reference evidence="1" key="1">
    <citation type="submission" date="2014-09" db="EMBL/GenBank/DDBJ databases">
        <authorList>
            <person name="Magalhaes I.L.F."/>
            <person name="Oliveira U."/>
            <person name="Santos F.R."/>
            <person name="Vidigal T.H.D.A."/>
            <person name="Brescovit A.D."/>
            <person name="Santos A.J."/>
        </authorList>
    </citation>
    <scope>NUCLEOTIDE SEQUENCE</scope>
    <source>
        <tissue evidence="1">Shoot tissue taken approximately 20 cm above the soil surface</tissue>
    </source>
</reference>
<accession>A0A0A9A118</accession>
<sequence length="40" mass="4427">MLTASIYCLYVTNKDVRLRGTRASSVQSYHCLCAMACSPI</sequence>
<evidence type="ECO:0000313" key="1">
    <source>
        <dbReference type="EMBL" id="JAD44791.1"/>
    </source>
</evidence>
<proteinExistence type="predicted"/>
<protein>
    <submittedName>
        <fullName evidence="1">Uncharacterized protein</fullName>
    </submittedName>
</protein>
<reference evidence="1" key="2">
    <citation type="journal article" date="2015" name="Data Brief">
        <title>Shoot transcriptome of the giant reed, Arundo donax.</title>
        <authorList>
            <person name="Barrero R.A."/>
            <person name="Guerrero F.D."/>
            <person name="Moolhuijzen P."/>
            <person name="Goolsby J.A."/>
            <person name="Tidwell J."/>
            <person name="Bellgard S.E."/>
            <person name="Bellgard M.I."/>
        </authorList>
    </citation>
    <scope>NUCLEOTIDE SEQUENCE</scope>
    <source>
        <tissue evidence="1">Shoot tissue taken approximately 20 cm above the soil surface</tissue>
    </source>
</reference>
<organism evidence="1">
    <name type="scientific">Arundo donax</name>
    <name type="common">Giant reed</name>
    <name type="synonym">Donax arundinaceus</name>
    <dbReference type="NCBI Taxonomy" id="35708"/>
    <lineage>
        <taxon>Eukaryota</taxon>
        <taxon>Viridiplantae</taxon>
        <taxon>Streptophyta</taxon>
        <taxon>Embryophyta</taxon>
        <taxon>Tracheophyta</taxon>
        <taxon>Spermatophyta</taxon>
        <taxon>Magnoliopsida</taxon>
        <taxon>Liliopsida</taxon>
        <taxon>Poales</taxon>
        <taxon>Poaceae</taxon>
        <taxon>PACMAD clade</taxon>
        <taxon>Arundinoideae</taxon>
        <taxon>Arundineae</taxon>
        <taxon>Arundo</taxon>
    </lineage>
</organism>
<dbReference type="EMBL" id="GBRH01253104">
    <property type="protein sequence ID" value="JAD44791.1"/>
    <property type="molecule type" value="Transcribed_RNA"/>
</dbReference>
<name>A0A0A9A118_ARUDO</name>